<name>A0A1D1VNV9_RAMVA</name>
<sequence>MMPSVVADHRPAATRTLLAILYFFGSTAGLDTSGLKEQLVDRLFECFTANPSKSLEELSNSDDDLKAEEPLTIAELADQLKLSQATVDALTKEAFTTVKDLELFKAQNAGTAMADTVKGTCDRLELSAFLFPVSGTAKALPP</sequence>
<reference evidence="1 2" key="1">
    <citation type="journal article" date="2016" name="Nat. Commun.">
        <title>Extremotolerant tardigrade genome and improved radiotolerance of human cultured cells by tardigrade-unique protein.</title>
        <authorList>
            <person name="Hashimoto T."/>
            <person name="Horikawa D.D."/>
            <person name="Saito Y."/>
            <person name="Kuwahara H."/>
            <person name="Kozuka-Hata H."/>
            <person name="Shin-I T."/>
            <person name="Minakuchi Y."/>
            <person name="Ohishi K."/>
            <person name="Motoyama A."/>
            <person name="Aizu T."/>
            <person name="Enomoto A."/>
            <person name="Kondo K."/>
            <person name="Tanaka S."/>
            <person name="Hara Y."/>
            <person name="Koshikawa S."/>
            <person name="Sagara H."/>
            <person name="Miura T."/>
            <person name="Yokobori S."/>
            <person name="Miyagawa K."/>
            <person name="Suzuki Y."/>
            <person name="Kubo T."/>
            <person name="Oyama M."/>
            <person name="Kohara Y."/>
            <person name="Fujiyama A."/>
            <person name="Arakawa K."/>
            <person name="Katayama T."/>
            <person name="Toyoda A."/>
            <person name="Kunieda T."/>
        </authorList>
    </citation>
    <scope>NUCLEOTIDE SEQUENCE [LARGE SCALE GENOMIC DNA]</scope>
    <source>
        <strain evidence="1 2">YOKOZUNA-1</strain>
    </source>
</reference>
<evidence type="ECO:0000313" key="2">
    <source>
        <dbReference type="Proteomes" id="UP000186922"/>
    </source>
</evidence>
<keyword evidence="2" id="KW-1185">Reference proteome</keyword>
<evidence type="ECO:0000313" key="1">
    <source>
        <dbReference type="EMBL" id="GAV03280.1"/>
    </source>
</evidence>
<gene>
    <name evidence="1" type="primary">RvY_13727-1</name>
    <name evidence="1" type="synonym">RvY_13727.1</name>
    <name evidence="1" type="ORF">RvY_13727</name>
</gene>
<organism evidence="1 2">
    <name type="scientific">Ramazzottius varieornatus</name>
    <name type="common">Water bear</name>
    <name type="synonym">Tardigrade</name>
    <dbReference type="NCBI Taxonomy" id="947166"/>
    <lineage>
        <taxon>Eukaryota</taxon>
        <taxon>Metazoa</taxon>
        <taxon>Ecdysozoa</taxon>
        <taxon>Tardigrada</taxon>
        <taxon>Eutardigrada</taxon>
        <taxon>Parachela</taxon>
        <taxon>Hypsibioidea</taxon>
        <taxon>Ramazzottiidae</taxon>
        <taxon>Ramazzottius</taxon>
    </lineage>
</organism>
<dbReference type="Proteomes" id="UP000186922">
    <property type="component" value="Unassembled WGS sequence"/>
</dbReference>
<proteinExistence type="predicted"/>
<dbReference type="AlphaFoldDB" id="A0A1D1VNV9"/>
<dbReference type="EMBL" id="BDGG01000009">
    <property type="protein sequence ID" value="GAV03280.1"/>
    <property type="molecule type" value="Genomic_DNA"/>
</dbReference>
<accession>A0A1D1VNV9</accession>
<protein>
    <submittedName>
        <fullName evidence="1">Uncharacterized protein</fullName>
    </submittedName>
</protein>
<comment type="caution">
    <text evidence="1">The sequence shown here is derived from an EMBL/GenBank/DDBJ whole genome shotgun (WGS) entry which is preliminary data.</text>
</comment>